<protein>
    <submittedName>
        <fullName evidence="1">Uncharacterized protein</fullName>
    </submittedName>
</protein>
<accession>A0A0F0KS01</accession>
<sequence length="297" mass="32699">MTERIDDQGGRFAAALRAAISERGITLARLRSQLIDDGNPVSMATLSYWRSGDRQPEGAQSLSVVDGIEDRLGLNRGHLGGLLRASARLGPVPPPRLPFDEEREQRETEETLKELHAAPQDALRDLSTHITAFVGASGSLEKIIMRCLVQSTKGTISEVPLIDVAPRETDVMSVISNVVGGRVDREYLHPGRLLSGVVIALDETIETGATTLFEFTETFPAGYPERQSAWHGTSRQSRESLIWVRFHPDAVPSWCEEYIETDAEYVSSIRSVRGGSVHLVRHGFGPGVLGIRWGYDE</sequence>
<dbReference type="AlphaFoldDB" id="A0A0F0KS01"/>
<organism evidence="1 2">
    <name type="scientific">Microbacterium foliorum</name>
    <dbReference type="NCBI Taxonomy" id="104336"/>
    <lineage>
        <taxon>Bacteria</taxon>
        <taxon>Bacillati</taxon>
        <taxon>Actinomycetota</taxon>
        <taxon>Actinomycetes</taxon>
        <taxon>Micrococcales</taxon>
        <taxon>Microbacteriaceae</taxon>
        <taxon>Microbacterium</taxon>
    </lineage>
</organism>
<gene>
    <name evidence="1" type="ORF">RN50_01001</name>
</gene>
<reference evidence="1 2" key="1">
    <citation type="submission" date="2015-02" db="EMBL/GenBank/DDBJ databases">
        <title>Draft genome sequences of ten Microbacterium spp. with emphasis on heavy metal contaminated environments.</title>
        <authorList>
            <person name="Corretto E."/>
        </authorList>
    </citation>
    <scope>NUCLEOTIDE SEQUENCE [LARGE SCALE GENOMIC DNA]</scope>
    <source>
        <strain evidence="1 2">DSM 12966</strain>
    </source>
</reference>
<comment type="caution">
    <text evidence="1">The sequence shown here is derived from an EMBL/GenBank/DDBJ whole genome shotgun (WGS) entry which is preliminary data.</text>
</comment>
<evidence type="ECO:0000313" key="2">
    <source>
        <dbReference type="Proteomes" id="UP000033572"/>
    </source>
</evidence>
<keyword evidence="2" id="KW-1185">Reference proteome</keyword>
<name>A0A0F0KS01_9MICO</name>
<dbReference type="Proteomes" id="UP000033572">
    <property type="component" value="Unassembled WGS sequence"/>
</dbReference>
<evidence type="ECO:0000313" key="1">
    <source>
        <dbReference type="EMBL" id="KJL23663.1"/>
    </source>
</evidence>
<proteinExistence type="predicted"/>
<dbReference type="PATRIC" id="fig|104336.4.peg.1025"/>
<dbReference type="EMBL" id="JYIU01000035">
    <property type="protein sequence ID" value="KJL23663.1"/>
    <property type="molecule type" value="Genomic_DNA"/>
</dbReference>